<proteinExistence type="predicted"/>
<keyword evidence="1" id="KW-0812">Transmembrane</keyword>
<feature type="transmembrane region" description="Helical" evidence="1">
    <location>
        <begin position="275"/>
        <end position="294"/>
    </location>
</feature>
<dbReference type="InterPro" id="IPR007059">
    <property type="entry name" value="DmsC"/>
</dbReference>
<evidence type="ECO:0000313" key="2">
    <source>
        <dbReference type="EMBL" id="KIQ20512.1"/>
    </source>
</evidence>
<name>A0A0D0K3F1_VARPD</name>
<keyword evidence="1" id="KW-1133">Transmembrane helix</keyword>
<dbReference type="GO" id="GO:0009390">
    <property type="term" value="C:dimethyl sulfoxide reductase complex"/>
    <property type="evidence" value="ECO:0007669"/>
    <property type="project" value="TreeGrafter"/>
</dbReference>
<evidence type="ECO:0000256" key="1">
    <source>
        <dbReference type="SAM" id="Phobius"/>
    </source>
</evidence>
<sequence>MHPAFSILFFTTLAGAAQGLVFTLALGALFGLEMAPGFLTIALGVAEVLLVAGLAASFMHLGRKSRAWRAVLMWRTSWMSREVIVLPGFIAIVALWWLSLRLGAGAPWSWLLPVLVLAGAVALWYCTAMIYACLRFIEEWAHPLTVVNFALIGLSSGLVLACAMAAVAGEARFVQVFGPCALVATLVAWAARGQALRRNAGIRHKSTLQSATGIRTEKLVQKSMGMSAGSFNTREFFHGASLAALKNIKLGFLLLAFALPALLLVWGLASAAVLPWLLAVLVQAPGLLAERWFFFAQAKHPQNLYYQVVS</sequence>
<dbReference type="RefSeq" id="WP_042582134.1">
    <property type="nucleotide sequence ID" value="NZ_JXQQ01000097.1"/>
</dbReference>
<dbReference type="PANTHER" id="PTHR38095:SF1">
    <property type="entry name" value="ANAEROBIC DIMETHYL SULFOXIDE REDUCTASE CHAIN YNFH"/>
    <property type="match status" value="1"/>
</dbReference>
<protein>
    <submittedName>
        <fullName evidence="2">DMSO reductase</fullName>
    </submittedName>
</protein>
<comment type="caution">
    <text evidence="2">The sequence shown here is derived from an EMBL/GenBank/DDBJ whole genome shotgun (WGS) entry which is preliminary data.</text>
</comment>
<dbReference type="AlphaFoldDB" id="A0A0D0K3F1"/>
<feature type="transmembrane region" description="Helical" evidence="1">
    <location>
        <begin position="83"/>
        <end position="104"/>
    </location>
</feature>
<keyword evidence="1" id="KW-0472">Membrane</keyword>
<feature type="transmembrane region" description="Helical" evidence="1">
    <location>
        <begin position="110"/>
        <end position="134"/>
    </location>
</feature>
<dbReference type="EMBL" id="JXQQ01000097">
    <property type="protein sequence ID" value="KIQ20512.1"/>
    <property type="molecule type" value="Genomic_DNA"/>
</dbReference>
<evidence type="ECO:0000313" key="3">
    <source>
        <dbReference type="Proteomes" id="UP000032067"/>
    </source>
</evidence>
<dbReference type="Proteomes" id="UP000032067">
    <property type="component" value="Unassembled WGS sequence"/>
</dbReference>
<dbReference type="GO" id="GO:0019645">
    <property type="term" value="P:anaerobic electron transport chain"/>
    <property type="evidence" value="ECO:0007669"/>
    <property type="project" value="InterPro"/>
</dbReference>
<dbReference type="GO" id="GO:0005886">
    <property type="term" value="C:plasma membrane"/>
    <property type="evidence" value="ECO:0007669"/>
    <property type="project" value="TreeGrafter"/>
</dbReference>
<feature type="transmembrane region" description="Helical" evidence="1">
    <location>
        <begin position="250"/>
        <end position="269"/>
    </location>
</feature>
<reference evidence="2 3" key="1">
    <citation type="submission" date="2014-12" db="EMBL/GenBank/DDBJ databases">
        <title>16Stimator: statistical estimation of ribosomal gene copy numbers from draft genome assemblies.</title>
        <authorList>
            <person name="Perisin M.A."/>
            <person name="Vetter M."/>
            <person name="Gilbert J.A."/>
            <person name="Bergelson J."/>
        </authorList>
    </citation>
    <scope>NUCLEOTIDE SEQUENCE [LARGE SCALE GENOMIC DNA]</scope>
    <source>
        <strain evidence="2 3">MEDvA23</strain>
    </source>
</reference>
<dbReference type="PANTHER" id="PTHR38095">
    <property type="entry name" value="ANAEROBIC DIMETHYL SULFOXIDE REDUCTASE CHAIN YNFH"/>
    <property type="match status" value="1"/>
</dbReference>
<feature type="transmembrane region" description="Helical" evidence="1">
    <location>
        <begin position="173"/>
        <end position="191"/>
    </location>
</feature>
<dbReference type="GO" id="GO:0009389">
    <property type="term" value="F:dimethyl sulfoxide reductase activity"/>
    <property type="evidence" value="ECO:0007669"/>
    <property type="project" value="TreeGrafter"/>
</dbReference>
<gene>
    <name evidence="2" type="ORF">RT97_28050</name>
</gene>
<feature type="transmembrane region" description="Helical" evidence="1">
    <location>
        <begin position="37"/>
        <end position="62"/>
    </location>
</feature>
<accession>A0A0D0K3F1</accession>
<dbReference type="OrthoDB" id="5520897at2"/>
<dbReference type="Pfam" id="PF04976">
    <property type="entry name" value="DmsC"/>
    <property type="match status" value="1"/>
</dbReference>
<organism evidence="2 3">
    <name type="scientific">Variovorax paradoxus</name>
    <dbReference type="NCBI Taxonomy" id="34073"/>
    <lineage>
        <taxon>Bacteria</taxon>
        <taxon>Pseudomonadati</taxon>
        <taxon>Pseudomonadota</taxon>
        <taxon>Betaproteobacteria</taxon>
        <taxon>Burkholderiales</taxon>
        <taxon>Comamonadaceae</taxon>
        <taxon>Variovorax</taxon>
    </lineage>
</organism>
<feature type="transmembrane region" description="Helical" evidence="1">
    <location>
        <begin position="146"/>
        <end position="167"/>
    </location>
</feature>